<reference evidence="1" key="1">
    <citation type="journal article" date="2023" name="G3 (Bethesda)">
        <title>A reference genome for the long-term kleptoplast-retaining sea slug Elysia crispata morphotype clarki.</title>
        <authorList>
            <person name="Eastman K.E."/>
            <person name="Pendleton A.L."/>
            <person name="Shaikh M.A."/>
            <person name="Suttiyut T."/>
            <person name="Ogas R."/>
            <person name="Tomko P."/>
            <person name="Gavelis G."/>
            <person name="Widhalm J.R."/>
            <person name="Wisecaver J.H."/>
        </authorList>
    </citation>
    <scope>NUCLEOTIDE SEQUENCE</scope>
    <source>
        <strain evidence="1">ECLA1</strain>
    </source>
</reference>
<protein>
    <submittedName>
        <fullName evidence="1">Uncharacterized protein</fullName>
    </submittedName>
</protein>
<proteinExistence type="predicted"/>
<dbReference type="AlphaFoldDB" id="A0AAE0Z130"/>
<evidence type="ECO:0000313" key="2">
    <source>
        <dbReference type="Proteomes" id="UP001283361"/>
    </source>
</evidence>
<evidence type="ECO:0000313" key="1">
    <source>
        <dbReference type="EMBL" id="KAK3760969.1"/>
    </source>
</evidence>
<name>A0AAE0Z130_9GAST</name>
<comment type="caution">
    <text evidence="1">The sequence shown here is derived from an EMBL/GenBank/DDBJ whole genome shotgun (WGS) entry which is preliminary data.</text>
</comment>
<gene>
    <name evidence="1" type="ORF">RRG08_022376</name>
</gene>
<keyword evidence="2" id="KW-1185">Reference proteome</keyword>
<dbReference type="EMBL" id="JAWDGP010004927">
    <property type="protein sequence ID" value="KAK3760969.1"/>
    <property type="molecule type" value="Genomic_DNA"/>
</dbReference>
<sequence length="84" mass="9726">MPWWRHSDLSLVTREGLVLHSFHLRVWIEPTRCFPTEPTGDKLHSLWAKICRPSASPPLLTLISDNWFIRLSKDGGQQTEMVSD</sequence>
<accession>A0AAE0Z130</accession>
<organism evidence="1 2">
    <name type="scientific">Elysia crispata</name>
    <name type="common">lettuce slug</name>
    <dbReference type="NCBI Taxonomy" id="231223"/>
    <lineage>
        <taxon>Eukaryota</taxon>
        <taxon>Metazoa</taxon>
        <taxon>Spiralia</taxon>
        <taxon>Lophotrochozoa</taxon>
        <taxon>Mollusca</taxon>
        <taxon>Gastropoda</taxon>
        <taxon>Heterobranchia</taxon>
        <taxon>Euthyneura</taxon>
        <taxon>Panpulmonata</taxon>
        <taxon>Sacoglossa</taxon>
        <taxon>Placobranchoidea</taxon>
        <taxon>Plakobranchidae</taxon>
        <taxon>Elysia</taxon>
    </lineage>
</organism>
<dbReference type="Proteomes" id="UP001283361">
    <property type="component" value="Unassembled WGS sequence"/>
</dbReference>